<accession>A0A5N6Y779</accession>
<gene>
    <name evidence="1" type="ORF">BDV24DRAFT_134166</name>
</gene>
<evidence type="ECO:0000313" key="1">
    <source>
        <dbReference type="EMBL" id="KAE8340326.1"/>
    </source>
</evidence>
<dbReference type="OrthoDB" id="10627324at2759"/>
<sequence length="162" mass="17998">MVTTITLKTPLPACCLPFHLANPLPNLTMRPMSILITLPICQKHRRLAASCYTGGPILKIVASIRLGSIRLTMTTPLKCRVVTQGFNQLGHPIRNVLRRSITGEEVPIKGTNRKQLRGASVKPTDVEYFREVPREGPEQIKRWGFSATRRAGCDQATELANL</sequence>
<organism evidence="1">
    <name type="scientific">Aspergillus arachidicola</name>
    <dbReference type="NCBI Taxonomy" id="656916"/>
    <lineage>
        <taxon>Eukaryota</taxon>
        <taxon>Fungi</taxon>
        <taxon>Dikarya</taxon>
        <taxon>Ascomycota</taxon>
        <taxon>Pezizomycotina</taxon>
        <taxon>Eurotiomycetes</taxon>
        <taxon>Eurotiomycetidae</taxon>
        <taxon>Eurotiales</taxon>
        <taxon>Aspergillaceae</taxon>
        <taxon>Aspergillus</taxon>
        <taxon>Aspergillus subgen. Circumdati</taxon>
    </lineage>
</organism>
<name>A0A5N6Y779_9EURO</name>
<protein>
    <submittedName>
        <fullName evidence="1">Uncharacterized protein</fullName>
    </submittedName>
</protein>
<dbReference type="EMBL" id="ML737149">
    <property type="protein sequence ID" value="KAE8340326.1"/>
    <property type="molecule type" value="Genomic_DNA"/>
</dbReference>
<dbReference type="AlphaFoldDB" id="A0A5N6Y779"/>
<dbReference type="Proteomes" id="UP000325558">
    <property type="component" value="Unassembled WGS sequence"/>
</dbReference>
<proteinExistence type="predicted"/>
<reference evidence="1" key="1">
    <citation type="submission" date="2019-04" db="EMBL/GenBank/DDBJ databases">
        <title>Friends and foes A comparative genomics study of 23 Aspergillus species from section Flavi.</title>
        <authorList>
            <consortium name="DOE Joint Genome Institute"/>
            <person name="Kjaerbolling I."/>
            <person name="Vesth T."/>
            <person name="Frisvad J.C."/>
            <person name="Nybo J.L."/>
            <person name="Theobald S."/>
            <person name="Kildgaard S."/>
            <person name="Isbrandt T."/>
            <person name="Kuo A."/>
            <person name="Sato A."/>
            <person name="Lyhne E.K."/>
            <person name="Kogle M.E."/>
            <person name="Wiebenga A."/>
            <person name="Kun R.S."/>
            <person name="Lubbers R.J."/>
            <person name="Makela M.R."/>
            <person name="Barry K."/>
            <person name="Chovatia M."/>
            <person name="Clum A."/>
            <person name="Daum C."/>
            <person name="Haridas S."/>
            <person name="He G."/>
            <person name="LaButti K."/>
            <person name="Lipzen A."/>
            <person name="Mondo S."/>
            <person name="Riley R."/>
            <person name="Salamov A."/>
            <person name="Simmons B.A."/>
            <person name="Magnuson J.K."/>
            <person name="Henrissat B."/>
            <person name="Mortensen U.H."/>
            <person name="Larsen T.O."/>
            <person name="Devries R.P."/>
            <person name="Grigoriev I.V."/>
            <person name="Machida M."/>
            <person name="Baker S.E."/>
            <person name="Andersen M.R."/>
        </authorList>
    </citation>
    <scope>NUCLEOTIDE SEQUENCE</scope>
    <source>
        <strain evidence="1">CBS 117612</strain>
    </source>
</reference>